<comment type="cofactor">
    <cofactor evidence="11 14">
        <name>Mg(2+)</name>
        <dbReference type="ChEBI" id="CHEBI:18420"/>
    </cofactor>
    <cofactor evidence="11 14">
        <name>Mn(2+)</name>
        <dbReference type="ChEBI" id="CHEBI:29035"/>
    </cofactor>
    <text evidence="11 14">Probably binds two magnesium or manganese ions per subunit.</text>
</comment>
<feature type="binding site" evidence="11">
    <location>
        <position position="181"/>
    </location>
    <ligand>
        <name>Mg(2+)</name>
        <dbReference type="ChEBI" id="CHEBI:18420"/>
        <label>1</label>
    </ligand>
</feature>
<dbReference type="Pfam" id="PF06839">
    <property type="entry name" value="Zn_ribbon_GRF"/>
    <property type="match status" value="1"/>
</dbReference>
<evidence type="ECO:0000256" key="8">
    <source>
        <dbReference type="ARBA" id="ARBA00022842"/>
    </source>
</evidence>
<dbReference type="GO" id="GO:0003677">
    <property type="term" value="F:DNA binding"/>
    <property type="evidence" value="ECO:0007669"/>
    <property type="project" value="InterPro"/>
</dbReference>
<keyword evidence="14" id="KW-0234">DNA repair</keyword>
<dbReference type="InterPro" id="IPR005135">
    <property type="entry name" value="Endo/exonuclease/phosphatase"/>
</dbReference>
<evidence type="ECO:0000259" key="15">
    <source>
        <dbReference type="PROSITE" id="PS51999"/>
    </source>
</evidence>
<evidence type="ECO:0000256" key="13">
    <source>
        <dbReference type="PROSITE-ProRule" id="PRU01343"/>
    </source>
</evidence>
<dbReference type="Gene3D" id="3.60.10.10">
    <property type="entry name" value="Endonuclease/exonuclease/phosphatase"/>
    <property type="match status" value="1"/>
</dbReference>
<reference evidence="16 17" key="1">
    <citation type="journal article" date="2022" name="Nat. Ecol. Evol.">
        <title>A masculinizing supergene underlies an exaggerated male reproductive morph in a spider.</title>
        <authorList>
            <person name="Hendrickx F."/>
            <person name="De Corte Z."/>
            <person name="Sonet G."/>
            <person name="Van Belleghem S.M."/>
            <person name="Kostlbacher S."/>
            <person name="Vangestel C."/>
        </authorList>
    </citation>
    <scope>NUCLEOTIDE SEQUENCE [LARGE SCALE GENOMIC DNA]</scope>
    <source>
        <strain evidence="16">W744_W776</strain>
    </source>
</reference>
<dbReference type="PANTHER" id="PTHR22748">
    <property type="entry name" value="AP ENDONUCLEASE"/>
    <property type="match status" value="1"/>
</dbReference>
<dbReference type="NCBIfam" id="TIGR00633">
    <property type="entry name" value="xth"/>
    <property type="match status" value="1"/>
</dbReference>
<comment type="catalytic activity">
    <reaction evidence="1">
        <text>Exonucleolytic cleavage in the 3'- to 5'-direction to yield nucleoside 5'-phosphates.</text>
        <dbReference type="EC" id="3.1.11.2"/>
    </reaction>
</comment>
<evidence type="ECO:0000256" key="11">
    <source>
        <dbReference type="PIRSR" id="PIRSR604808-2"/>
    </source>
</evidence>
<comment type="similarity">
    <text evidence="3 14">Belongs to the DNA repair enzymes AP/ExoA family.</text>
</comment>
<comment type="cofactor">
    <cofactor evidence="2">
        <name>Mn(2+)</name>
        <dbReference type="ChEBI" id="CHEBI:29035"/>
    </cofactor>
</comment>
<dbReference type="EC" id="3.1.-.-" evidence="14"/>
<dbReference type="AlphaFoldDB" id="A0AAV6UQ27"/>
<dbReference type="GO" id="GO:0008311">
    <property type="term" value="F:double-stranded DNA 3'-5' DNA exonuclease activity"/>
    <property type="evidence" value="ECO:0007669"/>
    <property type="project" value="UniProtKB-EC"/>
</dbReference>
<evidence type="ECO:0000256" key="10">
    <source>
        <dbReference type="PIRSR" id="PIRSR604808-1"/>
    </source>
</evidence>
<feature type="site" description="Interaction with DNA substrate" evidence="12">
    <location>
        <position position="286"/>
    </location>
</feature>
<keyword evidence="9" id="KW-0539">Nucleus</keyword>
<gene>
    <name evidence="16" type="ORF">JTE90_000768</name>
</gene>
<keyword evidence="4 11" id="KW-0479">Metal-binding</keyword>
<keyword evidence="14" id="KW-0227">DNA damage</keyword>
<evidence type="ECO:0000256" key="9">
    <source>
        <dbReference type="ARBA" id="ARBA00023242"/>
    </source>
</evidence>
<dbReference type="GO" id="GO:0008081">
    <property type="term" value="F:phosphoric diester hydrolase activity"/>
    <property type="evidence" value="ECO:0007669"/>
    <property type="project" value="TreeGrafter"/>
</dbReference>
<feature type="site" description="Transition state stabilizer" evidence="12">
    <location>
        <position position="183"/>
    </location>
</feature>
<keyword evidence="8 11" id="KW-0460">Magnesium</keyword>
<evidence type="ECO:0000256" key="7">
    <source>
        <dbReference type="ARBA" id="ARBA00022833"/>
    </source>
</evidence>
<evidence type="ECO:0000256" key="2">
    <source>
        <dbReference type="ARBA" id="ARBA00001936"/>
    </source>
</evidence>
<evidence type="ECO:0000256" key="1">
    <source>
        <dbReference type="ARBA" id="ARBA00000493"/>
    </source>
</evidence>
<keyword evidence="17" id="KW-1185">Reference proteome</keyword>
<keyword evidence="11" id="KW-0464">Manganese</keyword>
<dbReference type="InterPro" id="IPR004808">
    <property type="entry name" value="AP_endonuc_1"/>
</dbReference>
<name>A0AAV6UQ27_9ARAC</name>
<dbReference type="InterPro" id="IPR036691">
    <property type="entry name" value="Endo/exonu/phosph_ase_sf"/>
</dbReference>
<feature type="binding site" evidence="11">
    <location>
        <position position="34"/>
    </location>
    <ligand>
        <name>Mg(2+)</name>
        <dbReference type="ChEBI" id="CHEBI:18420"/>
        <label>1</label>
    </ligand>
</feature>
<proteinExistence type="inferred from homology"/>
<organism evidence="16 17">
    <name type="scientific">Oedothorax gibbosus</name>
    <dbReference type="NCBI Taxonomy" id="931172"/>
    <lineage>
        <taxon>Eukaryota</taxon>
        <taxon>Metazoa</taxon>
        <taxon>Ecdysozoa</taxon>
        <taxon>Arthropoda</taxon>
        <taxon>Chelicerata</taxon>
        <taxon>Arachnida</taxon>
        <taxon>Araneae</taxon>
        <taxon>Araneomorphae</taxon>
        <taxon>Entelegynae</taxon>
        <taxon>Araneoidea</taxon>
        <taxon>Linyphiidae</taxon>
        <taxon>Erigoninae</taxon>
        <taxon>Oedothorax</taxon>
    </lineage>
</organism>
<evidence type="ECO:0000256" key="6">
    <source>
        <dbReference type="ARBA" id="ARBA00022801"/>
    </source>
</evidence>
<keyword evidence="5 13" id="KW-0863">Zinc-finger</keyword>
<keyword evidence="7" id="KW-0862">Zinc</keyword>
<keyword evidence="6" id="KW-0378">Hydrolase</keyword>
<evidence type="ECO:0000313" key="16">
    <source>
        <dbReference type="EMBL" id="KAG8185788.1"/>
    </source>
</evidence>
<evidence type="ECO:0000256" key="5">
    <source>
        <dbReference type="ARBA" id="ARBA00022771"/>
    </source>
</evidence>
<feature type="binding site" evidence="11">
    <location>
        <position position="286"/>
    </location>
    <ligand>
        <name>Mg(2+)</name>
        <dbReference type="ChEBI" id="CHEBI:18420"/>
        <label>1</label>
    </ligand>
</feature>
<dbReference type="PROSITE" id="PS00728">
    <property type="entry name" value="AP_NUCLEASE_F1_3"/>
    <property type="match status" value="1"/>
</dbReference>
<feature type="domain" description="GRF-type" evidence="15">
    <location>
        <begin position="451"/>
        <end position="500"/>
    </location>
</feature>
<feature type="binding site" evidence="11">
    <location>
        <position position="7"/>
    </location>
    <ligand>
        <name>Mg(2+)</name>
        <dbReference type="ChEBI" id="CHEBI:18420"/>
        <label>1</label>
    </ligand>
</feature>
<feature type="active site" description="Proton donor/acceptor" evidence="10">
    <location>
        <position position="181"/>
    </location>
</feature>
<accession>A0AAV6UQ27</accession>
<feature type="binding site" evidence="11">
    <location>
        <position position="183"/>
    </location>
    <ligand>
        <name>Mg(2+)</name>
        <dbReference type="ChEBI" id="CHEBI:18420"/>
        <label>1</label>
    </ligand>
</feature>
<dbReference type="GO" id="GO:0005634">
    <property type="term" value="C:nucleus"/>
    <property type="evidence" value="ECO:0007669"/>
    <property type="project" value="TreeGrafter"/>
</dbReference>
<dbReference type="Pfam" id="PF03372">
    <property type="entry name" value="Exo_endo_phos"/>
    <property type="match status" value="1"/>
</dbReference>
<sequence>MKITTWNVNGIRSLKKSVATILNELSTDIACFQETKVSRSQIPETTALVEGFSSYFSYPRKQSGYSGVAIYCREKFAPEDAEEGLSTSLQHEIQEENALACWALSSDDLAGFDHEGRVVTTYHIIKKEDNVGRLAIINVYCPRVDPEKLERHIYKMQFCLLLEAKTRELCEKGCSVIIVGDMNIAHSVIDHCDPGPENEFNSSEARQWLRSFLSSELKFLKEKIKVIDAFRHLYPDKKESFTCWNTKTGARQTNYGTRIDYILMSSDLLPILENCEILSDYQGSDHCPVQAVLKCDAIPEKVIQLPSICTRLWPEFNGQQQTLKTFFQKTEGKVAKEPELPLKSSVSKKIVGKKNQQKSITNFFKSPKIDIRKNCNGTSLCKDDGILGTSNSIVFPNEVSSSVNLESKLDVPKCVSNGNSAMDIPKSFGVSSGSSMAWKQMLTGPPKPPLCSGHQKECVLRTVKKKGPNYGRNFFMCAQPAGHASNPDASCNYFKWVNAPKVNSLKKS</sequence>
<feature type="binding site" evidence="11">
    <location>
        <position position="285"/>
    </location>
    <ligand>
        <name>Mg(2+)</name>
        <dbReference type="ChEBI" id="CHEBI:18420"/>
        <label>1</label>
    </ligand>
</feature>
<dbReference type="PANTHER" id="PTHR22748:SF4">
    <property type="entry name" value="DNA-(APURINIC OR APYRIMIDINIC SITE) ENDONUCLEASE 2"/>
    <property type="match status" value="1"/>
</dbReference>
<dbReference type="EMBL" id="JAFNEN010000325">
    <property type="protein sequence ID" value="KAG8185788.1"/>
    <property type="molecule type" value="Genomic_DNA"/>
</dbReference>
<evidence type="ECO:0000313" key="17">
    <source>
        <dbReference type="Proteomes" id="UP000827092"/>
    </source>
</evidence>
<dbReference type="GO" id="GO:0008270">
    <property type="term" value="F:zinc ion binding"/>
    <property type="evidence" value="ECO:0007669"/>
    <property type="project" value="UniProtKB-KW"/>
</dbReference>
<dbReference type="PROSITE" id="PS51435">
    <property type="entry name" value="AP_NUCLEASE_F1_4"/>
    <property type="match status" value="1"/>
</dbReference>
<dbReference type="PROSITE" id="PS51999">
    <property type="entry name" value="ZF_GRF"/>
    <property type="match status" value="1"/>
</dbReference>
<feature type="active site" evidence="10">
    <location>
        <position position="140"/>
    </location>
</feature>
<protein>
    <recommendedName>
        <fullName evidence="14">DNA-(apurinic or apyrimidinic site) endonuclease</fullName>
        <ecNumber evidence="14">3.1.-.-</ecNumber>
    </recommendedName>
</protein>
<dbReference type="GO" id="GO:0003906">
    <property type="term" value="F:DNA-(apurinic or apyrimidinic site) endonuclease activity"/>
    <property type="evidence" value="ECO:0007669"/>
    <property type="project" value="TreeGrafter"/>
</dbReference>
<dbReference type="GO" id="GO:0006284">
    <property type="term" value="P:base-excision repair"/>
    <property type="evidence" value="ECO:0007669"/>
    <property type="project" value="TreeGrafter"/>
</dbReference>
<dbReference type="InterPro" id="IPR020848">
    <property type="entry name" value="AP_endonuclease_F1_CS"/>
</dbReference>
<dbReference type="SUPFAM" id="SSF56219">
    <property type="entry name" value="DNase I-like"/>
    <property type="match status" value="1"/>
</dbReference>
<evidence type="ECO:0000256" key="14">
    <source>
        <dbReference type="RuleBase" id="RU362131"/>
    </source>
</evidence>
<evidence type="ECO:0000256" key="12">
    <source>
        <dbReference type="PIRSR" id="PIRSR604808-3"/>
    </source>
</evidence>
<comment type="caution">
    <text evidence="16">The sequence shown here is derived from an EMBL/GenBank/DDBJ whole genome shotgun (WGS) entry which is preliminary data.</text>
</comment>
<evidence type="ECO:0000256" key="3">
    <source>
        <dbReference type="ARBA" id="ARBA00007092"/>
    </source>
</evidence>
<feature type="site" description="Important for catalytic activity" evidence="12">
    <location>
        <position position="260"/>
    </location>
</feature>
<dbReference type="Proteomes" id="UP000827092">
    <property type="component" value="Unassembled WGS sequence"/>
</dbReference>
<feature type="active site" description="Proton acceptor" evidence="10">
    <location>
        <position position="286"/>
    </location>
</feature>
<evidence type="ECO:0000256" key="4">
    <source>
        <dbReference type="ARBA" id="ARBA00022723"/>
    </source>
</evidence>
<dbReference type="InterPro" id="IPR010666">
    <property type="entry name" value="Znf_GRF"/>
</dbReference>